<dbReference type="STRING" id="46731.A0A3M6UE48"/>
<organism evidence="1 2">
    <name type="scientific">Pocillopora damicornis</name>
    <name type="common">Cauliflower coral</name>
    <name type="synonym">Millepora damicornis</name>
    <dbReference type="NCBI Taxonomy" id="46731"/>
    <lineage>
        <taxon>Eukaryota</taxon>
        <taxon>Metazoa</taxon>
        <taxon>Cnidaria</taxon>
        <taxon>Anthozoa</taxon>
        <taxon>Hexacorallia</taxon>
        <taxon>Scleractinia</taxon>
        <taxon>Astrocoeniina</taxon>
        <taxon>Pocilloporidae</taxon>
        <taxon>Pocillopora</taxon>
    </lineage>
</organism>
<name>A0A3M6UE48_POCDA</name>
<dbReference type="EMBL" id="RCHS01001715">
    <property type="protein sequence ID" value="RMX51839.1"/>
    <property type="molecule type" value="Genomic_DNA"/>
</dbReference>
<evidence type="ECO:0000313" key="1">
    <source>
        <dbReference type="EMBL" id="RMX51839.1"/>
    </source>
</evidence>
<dbReference type="AlphaFoldDB" id="A0A3M6UE48"/>
<keyword evidence="2" id="KW-1185">Reference proteome</keyword>
<reference evidence="1 2" key="1">
    <citation type="journal article" date="2018" name="Sci. Rep.">
        <title>Comparative analysis of the Pocillopora damicornis genome highlights role of immune system in coral evolution.</title>
        <authorList>
            <person name="Cunning R."/>
            <person name="Bay R.A."/>
            <person name="Gillette P."/>
            <person name="Baker A.C."/>
            <person name="Traylor-Knowles N."/>
        </authorList>
    </citation>
    <scope>NUCLEOTIDE SEQUENCE [LARGE SCALE GENOMIC DNA]</scope>
    <source>
        <strain evidence="1">RSMAS</strain>
        <tissue evidence="1">Whole animal</tissue>
    </source>
</reference>
<accession>A0A3M6UE48</accession>
<evidence type="ECO:0000313" key="2">
    <source>
        <dbReference type="Proteomes" id="UP000275408"/>
    </source>
</evidence>
<comment type="caution">
    <text evidence="1">The sequence shown here is derived from an EMBL/GenBank/DDBJ whole genome shotgun (WGS) entry which is preliminary data.</text>
</comment>
<dbReference type="Proteomes" id="UP000275408">
    <property type="component" value="Unassembled WGS sequence"/>
</dbReference>
<proteinExistence type="predicted"/>
<protein>
    <submittedName>
        <fullName evidence="1">Uncharacterized protein</fullName>
    </submittedName>
</protein>
<sequence>MEGLSQSKKHKVEDILNNRQNKRLTFPGKITIIETLAASQLVYILYSLRTCFKSLKEINDLLFKFLRDGKSDKIKRCYLDIMAFNKSLKIAWIVKYISDDCKSKWKNLGDFFLSKWRGKLVFLGNLRKKNAIKHDIKEDFLRELIEIWVDFNFRDSFLSKHDFCSSSSCIIWNNSLVRIANRPFFFFTCTEQKLGYKISKILLTMVFKVIAYGEFREKYCLSASFLEFHGVTAAIRSAMKSLKLKTPGGKDQGFSVQKLIAATKPTELAYKILIPKNYTSPQKMVEDLSWKSIYLLPRLCTLSIKITNFQFKFLHRSKVMNSFLPKIGISETALCASIFSVNAR</sequence>
<gene>
    <name evidence="1" type="ORF">pdam_00019866</name>
</gene>